<name>V8P5I7_OPHHA</name>
<feature type="domain" description="CBM20" evidence="1">
    <location>
        <begin position="28"/>
        <end position="57"/>
    </location>
</feature>
<proteinExistence type="predicted"/>
<dbReference type="EMBL" id="AZIM01000681">
    <property type="protein sequence ID" value="ETE69829.1"/>
    <property type="molecule type" value="Genomic_DNA"/>
</dbReference>
<dbReference type="InterPro" id="IPR002044">
    <property type="entry name" value="CBM20"/>
</dbReference>
<dbReference type="AlphaFoldDB" id="V8P5I7"/>
<evidence type="ECO:0000313" key="2">
    <source>
        <dbReference type="EMBL" id="ETE69829.1"/>
    </source>
</evidence>
<sequence>MTLRVLDNLTNLTIILKVQTLSQIGNPAGVVLAICGSCYSLGNWNPQCAIILHPEDEAGD</sequence>
<dbReference type="SUPFAM" id="SSF49452">
    <property type="entry name" value="Starch-binding domain-like"/>
    <property type="match status" value="1"/>
</dbReference>
<dbReference type="Pfam" id="PF00686">
    <property type="entry name" value="CBM_20"/>
    <property type="match status" value="1"/>
</dbReference>
<reference evidence="2 3" key="1">
    <citation type="journal article" date="2013" name="Proc. Natl. Acad. Sci. U.S.A.">
        <title>The king cobra genome reveals dynamic gene evolution and adaptation in the snake venom system.</title>
        <authorList>
            <person name="Vonk F.J."/>
            <person name="Casewell N.R."/>
            <person name="Henkel C.V."/>
            <person name="Heimberg A.M."/>
            <person name="Jansen H.J."/>
            <person name="McCleary R.J."/>
            <person name="Kerkkamp H.M."/>
            <person name="Vos R.A."/>
            <person name="Guerreiro I."/>
            <person name="Calvete J.J."/>
            <person name="Wuster W."/>
            <person name="Woods A.E."/>
            <person name="Logan J.M."/>
            <person name="Harrison R.A."/>
            <person name="Castoe T.A."/>
            <person name="de Koning A.P."/>
            <person name="Pollock D.D."/>
            <person name="Yandell M."/>
            <person name="Calderon D."/>
            <person name="Renjifo C."/>
            <person name="Currier R.B."/>
            <person name="Salgado D."/>
            <person name="Pla D."/>
            <person name="Sanz L."/>
            <person name="Hyder A.S."/>
            <person name="Ribeiro J.M."/>
            <person name="Arntzen J.W."/>
            <person name="van den Thillart G.E."/>
            <person name="Boetzer M."/>
            <person name="Pirovano W."/>
            <person name="Dirks R.P."/>
            <person name="Spaink H.P."/>
            <person name="Duboule D."/>
            <person name="McGlinn E."/>
            <person name="Kini R.M."/>
            <person name="Richardson M.K."/>
        </authorList>
    </citation>
    <scope>NUCLEOTIDE SEQUENCE</scope>
    <source>
        <tissue evidence="2">Blood</tissue>
    </source>
</reference>
<dbReference type="InterPro" id="IPR013784">
    <property type="entry name" value="Carb-bd-like_fold"/>
</dbReference>
<feature type="non-terminal residue" evidence="2">
    <location>
        <position position="1"/>
    </location>
</feature>
<dbReference type="Proteomes" id="UP000018936">
    <property type="component" value="Unassembled WGS sequence"/>
</dbReference>
<evidence type="ECO:0000259" key="1">
    <source>
        <dbReference type="Pfam" id="PF00686"/>
    </source>
</evidence>
<feature type="non-terminal residue" evidence="2">
    <location>
        <position position="60"/>
    </location>
</feature>
<gene>
    <name evidence="2" type="ORF">L345_04364</name>
</gene>
<protein>
    <recommendedName>
        <fullName evidence="1">CBM20 domain-containing protein</fullName>
    </recommendedName>
</protein>
<evidence type="ECO:0000313" key="3">
    <source>
        <dbReference type="Proteomes" id="UP000018936"/>
    </source>
</evidence>
<comment type="caution">
    <text evidence="2">The sequence shown here is derived from an EMBL/GenBank/DDBJ whole genome shotgun (WGS) entry which is preliminary data.</text>
</comment>
<dbReference type="InterPro" id="IPR013783">
    <property type="entry name" value="Ig-like_fold"/>
</dbReference>
<accession>V8P5I7</accession>
<keyword evidence="3" id="KW-1185">Reference proteome</keyword>
<organism evidence="2 3">
    <name type="scientific">Ophiophagus hannah</name>
    <name type="common">King cobra</name>
    <name type="synonym">Naja hannah</name>
    <dbReference type="NCBI Taxonomy" id="8665"/>
    <lineage>
        <taxon>Eukaryota</taxon>
        <taxon>Metazoa</taxon>
        <taxon>Chordata</taxon>
        <taxon>Craniata</taxon>
        <taxon>Vertebrata</taxon>
        <taxon>Euteleostomi</taxon>
        <taxon>Lepidosauria</taxon>
        <taxon>Squamata</taxon>
        <taxon>Bifurcata</taxon>
        <taxon>Unidentata</taxon>
        <taxon>Episquamata</taxon>
        <taxon>Toxicofera</taxon>
        <taxon>Serpentes</taxon>
        <taxon>Colubroidea</taxon>
        <taxon>Elapidae</taxon>
        <taxon>Elapinae</taxon>
        <taxon>Ophiophagus</taxon>
    </lineage>
</organism>
<dbReference type="Gene3D" id="2.60.40.10">
    <property type="entry name" value="Immunoglobulins"/>
    <property type="match status" value="1"/>
</dbReference>
<dbReference type="GO" id="GO:2001070">
    <property type="term" value="F:starch binding"/>
    <property type="evidence" value="ECO:0007669"/>
    <property type="project" value="InterPro"/>
</dbReference>